<proteinExistence type="predicted"/>
<gene>
    <name evidence="4" type="ORF">ETSY2_13740</name>
</gene>
<dbReference type="InterPro" id="IPR002925">
    <property type="entry name" value="Dienelactn_hydro"/>
</dbReference>
<dbReference type="GO" id="GO:0006508">
    <property type="term" value="P:proteolysis"/>
    <property type="evidence" value="ECO:0007669"/>
    <property type="project" value="InterPro"/>
</dbReference>
<dbReference type="InterPro" id="IPR002471">
    <property type="entry name" value="Pept_S9_AS"/>
</dbReference>
<protein>
    <recommendedName>
        <fullName evidence="3">Dienelactone hydrolase domain-containing protein</fullName>
    </recommendedName>
</protein>
<dbReference type="AlphaFoldDB" id="W4M9X5"/>
<feature type="domain" description="Dienelactone hydrolase" evidence="3">
    <location>
        <begin position="87"/>
        <end position="273"/>
    </location>
</feature>
<dbReference type="InterPro" id="IPR050261">
    <property type="entry name" value="FrsA_esterase"/>
</dbReference>
<comment type="caution">
    <text evidence="4">The sequence shown here is derived from an EMBL/GenBank/DDBJ whole genome shotgun (WGS) entry which is preliminary data.</text>
</comment>
<reference evidence="4 5" key="1">
    <citation type="journal article" date="2014" name="Nature">
        <title>An environmental bacterial taxon with a large and distinct metabolic repertoire.</title>
        <authorList>
            <person name="Wilson M.C."/>
            <person name="Mori T."/>
            <person name="Ruckert C."/>
            <person name="Uria A.R."/>
            <person name="Helf M.J."/>
            <person name="Takada K."/>
            <person name="Gernert C."/>
            <person name="Steffens U.A."/>
            <person name="Heycke N."/>
            <person name="Schmitt S."/>
            <person name="Rinke C."/>
            <person name="Helfrich E.J."/>
            <person name="Brachmann A.O."/>
            <person name="Gurgui C."/>
            <person name="Wakimoto T."/>
            <person name="Kracht M."/>
            <person name="Crusemann M."/>
            <person name="Hentschel U."/>
            <person name="Abe I."/>
            <person name="Matsunaga S."/>
            <person name="Kalinowski J."/>
            <person name="Takeyama H."/>
            <person name="Piel J."/>
        </authorList>
    </citation>
    <scope>NUCLEOTIDE SEQUENCE [LARGE SCALE GENOMIC DNA]</scope>
    <source>
        <strain evidence="5">TSY2</strain>
    </source>
</reference>
<evidence type="ECO:0000256" key="2">
    <source>
        <dbReference type="SAM" id="Phobius"/>
    </source>
</evidence>
<dbReference type="PROSITE" id="PS00708">
    <property type="entry name" value="PRO_ENDOPEP_SER"/>
    <property type="match status" value="1"/>
</dbReference>
<evidence type="ECO:0000259" key="3">
    <source>
        <dbReference type="Pfam" id="PF01738"/>
    </source>
</evidence>
<evidence type="ECO:0000256" key="1">
    <source>
        <dbReference type="ARBA" id="ARBA00022801"/>
    </source>
</evidence>
<dbReference type="Gene3D" id="3.40.50.1820">
    <property type="entry name" value="alpha/beta hydrolase"/>
    <property type="match status" value="1"/>
</dbReference>
<keyword evidence="2" id="KW-0812">Transmembrane</keyword>
<keyword evidence="1" id="KW-0378">Hydrolase</keyword>
<keyword evidence="2" id="KW-0472">Membrane</keyword>
<organism evidence="4 5">
    <name type="scientific">Candidatus Entotheonella gemina</name>
    <dbReference type="NCBI Taxonomy" id="1429439"/>
    <lineage>
        <taxon>Bacteria</taxon>
        <taxon>Pseudomonadati</taxon>
        <taxon>Nitrospinota/Tectimicrobiota group</taxon>
        <taxon>Candidatus Tectimicrobiota</taxon>
        <taxon>Candidatus Entotheonellia</taxon>
        <taxon>Candidatus Entotheonellales</taxon>
        <taxon>Candidatus Entotheonellaceae</taxon>
        <taxon>Candidatus Entotheonella</taxon>
    </lineage>
</organism>
<dbReference type="SUPFAM" id="SSF53474">
    <property type="entry name" value="alpha/beta-Hydrolases"/>
    <property type="match status" value="1"/>
</dbReference>
<dbReference type="HOGENOM" id="CLU_838579_0_0_7"/>
<dbReference type="Proteomes" id="UP000019140">
    <property type="component" value="Unassembled WGS sequence"/>
</dbReference>
<feature type="transmembrane region" description="Helical" evidence="2">
    <location>
        <begin position="20"/>
        <end position="39"/>
    </location>
</feature>
<dbReference type="PANTHER" id="PTHR22946">
    <property type="entry name" value="DIENELACTONE HYDROLASE DOMAIN-CONTAINING PROTEIN-RELATED"/>
    <property type="match status" value="1"/>
</dbReference>
<keyword evidence="2" id="KW-1133">Transmembrane helix</keyword>
<accession>W4M9X5</accession>
<dbReference type="GO" id="GO:0004252">
    <property type="term" value="F:serine-type endopeptidase activity"/>
    <property type="evidence" value="ECO:0007669"/>
    <property type="project" value="InterPro"/>
</dbReference>
<evidence type="ECO:0000313" key="5">
    <source>
        <dbReference type="Proteomes" id="UP000019140"/>
    </source>
</evidence>
<dbReference type="PANTHER" id="PTHR22946:SF9">
    <property type="entry name" value="POLYKETIDE TRANSFERASE AF380"/>
    <property type="match status" value="1"/>
</dbReference>
<dbReference type="InterPro" id="IPR029058">
    <property type="entry name" value="AB_hydrolase_fold"/>
</dbReference>
<dbReference type="Pfam" id="PF01738">
    <property type="entry name" value="DLH"/>
    <property type="match status" value="1"/>
</dbReference>
<name>W4M9X5_9BACT</name>
<dbReference type="EMBL" id="AZHX01000551">
    <property type="protein sequence ID" value="ETX07003.1"/>
    <property type="molecule type" value="Genomic_DNA"/>
</dbReference>
<keyword evidence="5" id="KW-1185">Reference proteome</keyword>
<dbReference type="GO" id="GO:0052689">
    <property type="term" value="F:carboxylic ester hydrolase activity"/>
    <property type="evidence" value="ECO:0007669"/>
    <property type="project" value="UniProtKB-ARBA"/>
</dbReference>
<evidence type="ECO:0000313" key="4">
    <source>
        <dbReference type="EMBL" id="ETX07003.1"/>
    </source>
</evidence>
<sequence>MVAHLTPLSPFHRHDGCAGLRITWLASTLLALVLLFLWGCAPISPAPVQSLTDGRSGRIRFATRTMRYDTFLQGGASSPEAMISGGLRLPKGNGRGPAVVLVHGSSGVSTSQRRWASGLSKAGYVTFLLDSFTGRSIRETATNQRRLSSASMIYDAYRALDLLVTHPRVDPKRVALMGFSKGGIVALYAALDRFHALNGTPGLRYAAHLPFYPGCSIEFRDLGKISSVPIRIFHGELDDWTPAKPCLDLVKVWRERGVDIDMTVYPDAHHGFDVFTLPATRYRANVQNFECTIVENADHVLINRDTGEPLKFTDACVLQGATIGYHPEAARQANLDVRAALVTFLGPL</sequence>